<dbReference type="InterPro" id="IPR002656">
    <property type="entry name" value="Acyl_transf_3_dom"/>
</dbReference>
<dbReference type="GO" id="GO:0016746">
    <property type="term" value="F:acyltransferase activity"/>
    <property type="evidence" value="ECO:0007669"/>
    <property type="project" value="UniProtKB-KW"/>
</dbReference>
<evidence type="ECO:0000313" key="3">
    <source>
        <dbReference type="EMBL" id="MBW9054926.1"/>
    </source>
</evidence>
<feature type="transmembrane region" description="Helical" evidence="1">
    <location>
        <begin position="283"/>
        <end position="301"/>
    </location>
</feature>
<keyword evidence="3" id="KW-0808">Transferase</keyword>
<keyword evidence="3" id="KW-0012">Acyltransferase</keyword>
<feature type="transmembrane region" description="Helical" evidence="1">
    <location>
        <begin position="48"/>
        <end position="66"/>
    </location>
</feature>
<feature type="transmembrane region" description="Helical" evidence="1">
    <location>
        <begin position="368"/>
        <end position="388"/>
    </location>
</feature>
<feature type="transmembrane region" description="Helical" evidence="1">
    <location>
        <begin position="99"/>
        <end position="116"/>
    </location>
</feature>
<dbReference type="PANTHER" id="PTHR23028:SF53">
    <property type="entry name" value="ACYL_TRANSF_3 DOMAIN-CONTAINING PROTEIN"/>
    <property type="match status" value="1"/>
</dbReference>
<protein>
    <submittedName>
        <fullName evidence="3">Acyltransferase</fullName>
    </submittedName>
</protein>
<dbReference type="Pfam" id="PF01757">
    <property type="entry name" value="Acyl_transf_3"/>
    <property type="match status" value="1"/>
</dbReference>
<feature type="domain" description="Acyltransferase 3" evidence="2">
    <location>
        <begin position="44"/>
        <end position="385"/>
    </location>
</feature>
<comment type="caution">
    <text evidence="3">The sequence shown here is derived from an EMBL/GenBank/DDBJ whole genome shotgun (WGS) entry which is preliminary data.</text>
</comment>
<keyword evidence="1" id="KW-1133">Transmembrane helix</keyword>
<keyword evidence="1" id="KW-0812">Transmembrane</keyword>
<reference evidence="3 4" key="1">
    <citation type="journal article" date="2021" name="MBio">
        <title>Poor Competitiveness of Bradyrhizobium in Pigeon Pea Root Colonization in Indian Soils.</title>
        <authorList>
            <person name="Chalasani D."/>
            <person name="Basu A."/>
            <person name="Pullabhotla S.V.S.R.N."/>
            <person name="Jorrin B."/>
            <person name="Neal A.L."/>
            <person name="Poole P.S."/>
            <person name="Podile A.R."/>
            <person name="Tkacz A."/>
        </authorList>
    </citation>
    <scope>NUCLEOTIDE SEQUENCE [LARGE SCALE GENOMIC DNA]</scope>
    <source>
        <strain evidence="3 4">HU56</strain>
    </source>
</reference>
<accession>A0ABS7GZG3</accession>
<sequence length="406" mass="44594">MSSHRHQEDIGCLQAETNVRCGCQVRGVLNAAYRGQRGRSLRYKQLDALRGIAAFTVVLHHLFLAFPGSEAGLKAFDPSSWAHWETWVEYTPLRGFANGRPAVVLFFVLSGFVLAASLEKQSMSYQGYLIRRFCRIYLPFAIAIAFAVTLFLLSPAGPIPGLTIWFNTTSWTAAPTPDVIAGHLAMTGRDADIQLNNVIWSLVHELRISVLFPFIALFAIWNWRVALGAGISLWLASQIAGRFVLQGGLLASVFDTAGYTLFFAVGAICFHHRQTLATFTNRLNVWVIACAALCLMSAPAGAPAAELIYGIASVALIGTAIGHEKAQPLLTCAPLLWLGNVSYSLYLFHLPLLLFTLRHWYGVVDNRLLVTGIIAISLVVAQLAFWTVERPSDQVGRLLTRRQAPA</sequence>
<dbReference type="EMBL" id="JAEUAK010000008">
    <property type="protein sequence ID" value="MBW9054926.1"/>
    <property type="molecule type" value="Genomic_DNA"/>
</dbReference>
<organism evidence="3 4">
    <name type="scientific">Rhizobium mesosinicum</name>
    <dbReference type="NCBI Taxonomy" id="335017"/>
    <lineage>
        <taxon>Bacteria</taxon>
        <taxon>Pseudomonadati</taxon>
        <taxon>Pseudomonadota</taxon>
        <taxon>Alphaproteobacteria</taxon>
        <taxon>Hyphomicrobiales</taxon>
        <taxon>Rhizobiaceae</taxon>
        <taxon>Rhizobium/Agrobacterium group</taxon>
        <taxon>Rhizobium</taxon>
    </lineage>
</organism>
<dbReference type="RefSeq" id="WP_220336266.1">
    <property type="nucleotide sequence ID" value="NZ_JAEUAK010000008.1"/>
</dbReference>
<feature type="transmembrane region" description="Helical" evidence="1">
    <location>
        <begin position="198"/>
        <end position="218"/>
    </location>
</feature>
<evidence type="ECO:0000256" key="1">
    <source>
        <dbReference type="SAM" id="Phobius"/>
    </source>
</evidence>
<keyword evidence="1" id="KW-0472">Membrane</keyword>
<name>A0ABS7GZG3_9HYPH</name>
<feature type="transmembrane region" description="Helical" evidence="1">
    <location>
        <begin position="136"/>
        <end position="156"/>
    </location>
</feature>
<gene>
    <name evidence="3" type="ORF">JNB85_21225</name>
</gene>
<dbReference type="PANTHER" id="PTHR23028">
    <property type="entry name" value="ACETYLTRANSFERASE"/>
    <property type="match status" value="1"/>
</dbReference>
<dbReference type="InterPro" id="IPR050879">
    <property type="entry name" value="Acyltransferase_3"/>
</dbReference>
<feature type="transmembrane region" description="Helical" evidence="1">
    <location>
        <begin position="251"/>
        <end position="271"/>
    </location>
</feature>
<keyword evidence="4" id="KW-1185">Reference proteome</keyword>
<evidence type="ECO:0000313" key="4">
    <source>
        <dbReference type="Proteomes" id="UP000717752"/>
    </source>
</evidence>
<evidence type="ECO:0000259" key="2">
    <source>
        <dbReference type="Pfam" id="PF01757"/>
    </source>
</evidence>
<feature type="transmembrane region" description="Helical" evidence="1">
    <location>
        <begin position="335"/>
        <end position="356"/>
    </location>
</feature>
<proteinExistence type="predicted"/>
<dbReference type="Proteomes" id="UP000717752">
    <property type="component" value="Unassembled WGS sequence"/>
</dbReference>